<dbReference type="Pfam" id="PF01928">
    <property type="entry name" value="CYTH"/>
    <property type="match status" value="1"/>
</dbReference>
<proteinExistence type="predicted"/>
<gene>
    <name evidence="2" type="ORF">H9701_05365</name>
</gene>
<evidence type="ECO:0000313" key="3">
    <source>
        <dbReference type="Proteomes" id="UP000823882"/>
    </source>
</evidence>
<dbReference type="PROSITE" id="PS51707">
    <property type="entry name" value="CYTH"/>
    <property type="match status" value="1"/>
</dbReference>
<reference evidence="2" key="2">
    <citation type="submission" date="2021-04" db="EMBL/GenBank/DDBJ databases">
        <authorList>
            <person name="Gilroy R."/>
        </authorList>
    </citation>
    <scope>NUCLEOTIDE SEQUENCE</scope>
    <source>
        <strain evidence="2">CHK186-1790</strain>
    </source>
</reference>
<dbReference type="EMBL" id="DWWJ01000095">
    <property type="protein sequence ID" value="HJC40964.1"/>
    <property type="molecule type" value="Genomic_DNA"/>
</dbReference>
<sequence>MPIELEQKYVVVSERPWTVQAELLALLRRAGYGVELQGEKVQRDTYYDTPEDRLLLGGASFRLREKGRDYILSVKSLLREGEGTFARREDELKLGREAQPMPFLRELLPGVDLDALAVTAVVVNRRRTYLASGPAGSRFELAFDDVAYRTPGGDREVRERQVEIERLTGTQADLERLVRSSAARLPALRPAAESKYQRARRLTGTG</sequence>
<evidence type="ECO:0000259" key="1">
    <source>
        <dbReference type="PROSITE" id="PS51707"/>
    </source>
</evidence>
<dbReference type="InterPro" id="IPR033469">
    <property type="entry name" value="CYTH-like_dom_sf"/>
</dbReference>
<evidence type="ECO:0000313" key="2">
    <source>
        <dbReference type="EMBL" id="HJC40964.1"/>
    </source>
</evidence>
<dbReference type="AlphaFoldDB" id="A0A9D2T0C6"/>
<accession>A0A9D2T0C6</accession>
<dbReference type="InterPro" id="IPR023577">
    <property type="entry name" value="CYTH_domain"/>
</dbReference>
<feature type="domain" description="CYTH" evidence="1">
    <location>
        <begin position="2"/>
        <end position="202"/>
    </location>
</feature>
<comment type="caution">
    <text evidence="2">The sequence shown here is derived from an EMBL/GenBank/DDBJ whole genome shotgun (WGS) entry which is preliminary data.</text>
</comment>
<protein>
    <submittedName>
        <fullName evidence="2">CYTH domain-containing protein</fullName>
    </submittedName>
</protein>
<dbReference type="Gene3D" id="2.40.320.10">
    <property type="entry name" value="Hypothetical Protein Pfu-838710-001"/>
    <property type="match status" value="1"/>
</dbReference>
<name>A0A9D2T0C6_9FIRM</name>
<dbReference type="SUPFAM" id="SSF55154">
    <property type="entry name" value="CYTH-like phosphatases"/>
    <property type="match status" value="1"/>
</dbReference>
<dbReference type="Proteomes" id="UP000823882">
    <property type="component" value="Unassembled WGS sequence"/>
</dbReference>
<dbReference type="SMART" id="SM01118">
    <property type="entry name" value="CYTH"/>
    <property type="match status" value="1"/>
</dbReference>
<organism evidence="2 3">
    <name type="scientific">Candidatus Intestinimonas pullistercoris</name>
    <dbReference type="NCBI Taxonomy" id="2838623"/>
    <lineage>
        <taxon>Bacteria</taxon>
        <taxon>Bacillati</taxon>
        <taxon>Bacillota</taxon>
        <taxon>Clostridia</taxon>
        <taxon>Eubacteriales</taxon>
        <taxon>Intestinimonas</taxon>
    </lineage>
</organism>
<reference evidence="2" key="1">
    <citation type="journal article" date="2021" name="PeerJ">
        <title>Extensive microbial diversity within the chicken gut microbiome revealed by metagenomics and culture.</title>
        <authorList>
            <person name="Gilroy R."/>
            <person name="Ravi A."/>
            <person name="Getino M."/>
            <person name="Pursley I."/>
            <person name="Horton D.L."/>
            <person name="Alikhan N.F."/>
            <person name="Baker D."/>
            <person name="Gharbi K."/>
            <person name="Hall N."/>
            <person name="Watson M."/>
            <person name="Adriaenssens E.M."/>
            <person name="Foster-Nyarko E."/>
            <person name="Jarju S."/>
            <person name="Secka A."/>
            <person name="Antonio M."/>
            <person name="Oren A."/>
            <person name="Chaudhuri R.R."/>
            <person name="La Ragione R."/>
            <person name="Hildebrand F."/>
            <person name="Pallen M.J."/>
        </authorList>
    </citation>
    <scope>NUCLEOTIDE SEQUENCE</scope>
    <source>
        <strain evidence="2">CHK186-1790</strain>
    </source>
</reference>